<feature type="compositionally biased region" description="Low complexity" evidence="1">
    <location>
        <begin position="181"/>
        <end position="198"/>
    </location>
</feature>
<name>A0ABQ0CPN1_9HYPO</name>
<keyword evidence="4" id="KW-1185">Reference proteome</keyword>
<feature type="signal peptide" evidence="2">
    <location>
        <begin position="1"/>
        <end position="17"/>
    </location>
</feature>
<gene>
    <name evidence="3" type="primary">g3577</name>
    <name evidence="3" type="ORF">EsDP_00003577</name>
</gene>
<keyword evidence="2" id="KW-0732">Signal</keyword>
<comment type="caution">
    <text evidence="3">The sequence shown here is derived from an EMBL/GenBank/DDBJ whole genome shotgun (WGS) entry which is preliminary data.</text>
</comment>
<dbReference type="SUPFAM" id="SSF49503">
    <property type="entry name" value="Cupredoxins"/>
    <property type="match status" value="1"/>
</dbReference>
<accession>A0ABQ0CPN1</accession>
<evidence type="ECO:0000256" key="1">
    <source>
        <dbReference type="SAM" id="MobiDB-lite"/>
    </source>
</evidence>
<dbReference type="CDD" id="cd00920">
    <property type="entry name" value="Cupredoxin"/>
    <property type="match status" value="1"/>
</dbReference>
<dbReference type="InterPro" id="IPR008972">
    <property type="entry name" value="Cupredoxin"/>
</dbReference>
<proteinExistence type="predicted"/>
<evidence type="ECO:0008006" key="5">
    <source>
        <dbReference type="Google" id="ProtNLM"/>
    </source>
</evidence>
<feature type="compositionally biased region" description="Gly residues" evidence="1">
    <location>
        <begin position="169"/>
        <end position="180"/>
    </location>
</feature>
<dbReference type="PANTHER" id="PTHR34883">
    <property type="entry name" value="SERINE-RICH PROTEIN, PUTATIVE-RELATED-RELATED"/>
    <property type="match status" value="1"/>
</dbReference>
<organism evidence="3 4">
    <name type="scientific">Epichloe bromicola</name>
    <dbReference type="NCBI Taxonomy" id="79588"/>
    <lineage>
        <taxon>Eukaryota</taxon>
        <taxon>Fungi</taxon>
        <taxon>Dikarya</taxon>
        <taxon>Ascomycota</taxon>
        <taxon>Pezizomycotina</taxon>
        <taxon>Sordariomycetes</taxon>
        <taxon>Hypocreomycetidae</taxon>
        <taxon>Hypocreales</taxon>
        <taxon>Clavicipitaceae</taxon>
        <taxon>Epichloe</taxon>
    </lineage>
</organism>
<feature type="region of interest" description="Disordered" evidence="1">
    <location>
        <begin position="165"/>
        <end position="209"/>
    </location>
</feature>
<dbReference type="Proteomes" id="UP001562357">
    <property type="component" value="Unassembled WGS sequence"/>
</dbReference>
<evidence type="ECO:0000256" key="2">
    <source>
        <dbReference type="SAM" id="SignalP"/>
    </source>
</evidence>
<dbReference type="Gene3D" id="2.60.40.420">
    <property type="entry name" value="Cupredoxins - blue copper proteins"/>
    <property type="match status" value="1"/>
</dbReference>
<sequence length="236" mass="24320">MHFTSLALAALLSVTQAAIDVHVVAVGKNPGRNETSLKFFPDKIQAKPGSMVQFQFWAGNHTVTQSSFDNPCVPISSTNSNSNSSARGVFSSFQPAAASREKGMIPVFTVMVNDTKPMWLFCSQGPHCQKGMVMVINENTSANATRSLENYRKIAQSAQLGAIEIPKGAGNGPAGPGEGSGSSPTSSPGDSVPSVTSGEGTSPLPAQTTAPLTGGGAYLAVPSTLLAVLGAGFMFL</sequence>
<dbReference type="InterPro" id="IPR052953">
    <property type="entry name" value="Ser-rich/MCO-related"/>
</dbReference>
<evidence type="ECO:0000313" key="3">
    <source>
        <dbReference type="EMBL" id="GAB0135232.1"/>
    </source>
</evidence>
<evidence type="ECO:0000313" key="4">
    <source>
        <dbReference type="Proteomes" id="UP001562357"/>
    </source>
</evidence>
<protein>
    <recommendedName>
        <fullName evidence="5">Extracellular serine-rich protein</fullName>
    </recommendedName>
</protein>
<dbReference type="EMBL" id="BAAFGZ010000117">
    <property type="protein sequence ID" value="GAB0135232.1"/>
    <property type="molecule type" value="Genomic_DNA"/>
</dbReference>
<feature type="chain" id="PRO_5046930319" description="Extracellular serine-rich protein" evidence="2">
    <location>
        <begin position="18"/>
        <end position="236"/>
    </location>
</feature>
<dbReference type="PANTHER" id="PTHR34883:SF17">
    <property type="entry name" value="CUPREDOXIN"/>
    <property type="match status" value="1"/>
</dbReference>
<reference evidence="4" key="1">
    <citation type="submission" date="2024-06" db="EMBL/GenBank/DDBJ databases">
        <title>Draft Genome Sequences of Epichloe bromicola Strains Isolated from Elymus ciliaris.</title>
        <authorList>
            <consortium name="Epichloe bromicola genome sequencing consortium"/>
            <person name="Miura A."/>
            <person name="Imano S."/>
            <person name="Ashida A."/>
            <person name="Sato I."/>
            <person name="Chiba S."/>
            <person name="Tanaka A."/>
            <person name="Camagna M."/>
            <person name="Takemoto D."/>
        </authorList>
    </citation>
    <scope>NUCLEOTIDE SEQUENCE [LARGE SCALE GENOMIC DNA]</scope>
    <source>
        <strain evidence="4">DP</strain>
    </source>
</reference>